<accession>A0A1X7AEL9</accession>
<keyword evidence="3" id="KW-1185">Reference proteome</keyword>
<feature type="region of interest" description="Disordered" evidence="1">
    <location>
        <begin position="561"/>
        <end position="580"/>
    </location>
</feature>
<sequence>MFAFQNLALSNPILRLNGKLWFRQHCYRLLWRMLSRKEMRLWKCLLCAVFAGLIFSASVLANKGDSNVQVLELPTGSVFYTSLVAELKTNGGIAGTSQNSIVATLSFFRIQAIKDAVLPILYDPDKKQYAILTTVVDTRWIDVKDDITKHYSKDELTRLNEVKSYISQVDGSRLYGMFQESKDKTRTAGVMSLKSSTSKNPVSPELKLLPTPDNGKGESTILRASRGDNGKRLFGLYWESLGSVSDRQDNSSEGKVSLNYVFWEQGSNGQYQAAEVVKFPDLLEQGVESDLYQFRMASASYDLSTVALNKVSTGQAMGEKYSCQPVLVYKPDAESKPVVEVVAEHGFSQIVALSGDGSGALVVDTSGTVFFKHLQDSTVSKTEVMPNSAEELGLGWAAHDATSSGYDSPFDAQHWPASQTSPVFGGSILGAIRGSSFSLQGTAGSKVSYQPTQDFYVPDNLLMSQPGNGVDPAGLPGLVDFGQLASAESVSLGASGGRQLSFVQSAFDANDDQIFYIINVEYPETLTLPLTKFKPASDQRPPPYYEQGNTYRAPYQYSHMSSDREPLLEPHGKSPRDNPVQPVVAGLVRRNETVRPGLLQSLLSCWKR</sequence>
<reference evidence="2 3" key="1">
    <citation type="submission" date="2017-03" db="EMBL/GenBank/DDBJ databases">
        <authorList>
            <person name="Afonso C.L."/>
            <person name="Miller P.J."/>
            <person name="Scott M.A."/>
            <person name="Spackman E."/>
            <person name="Goraichik I."/>
            <person name="Dimitrov K.M."/>
            <person name="Suarez D.L."/>
            <person name="Swayne D.E."/>
        </authorList>
    </citation>
    <scope>NUCLEOTIDE SEQUENCE [LARGE SCALE GENOMIC DNA]</scope>
    <source>
        <strain evidence="2">SB41UT1</strain>
    </source>
</reference>
<name>A0A1X7AEL9_9GAMM</name>
<dbReference type="EMBL" id="FWPT01000001">
    <property type="protein sequence ID" value="SMA34909.1"/>
    <property type="molecule type" value="Genomic_DNA"/>
</dbReference>
<gene>
    <name evidence="2" type="ORF">EHSB41UT_00468</name>
</gene>
<dbReference type="RefSeq" id="WP_133060363.1">
    <property type="nucleotide sequence ID" value="NZ_CBCSCN010000004.1"/>
</dbReference>
<feature type="region of interest" description="Disordered" evidence="1">
    <location>
        <begin position="192"/>
        <end position="219"/>
    </location>
</feature>
<dbReference type="AlphaFoldDB" id="A0A1X7AEL9"/>
<proteinExistence type="predicted"/>
<evidence type="ECO:0000313" key="3">
    <source>
        <dbReference type="Proteomes" id="UP000196573"/>
    </source>
</evidence>
<organism evidence="2 3">
    <name type="scientific">Parendozoicomonas haliclonae</name>
    <dbReference type="NCBI Taxonomy" id="1960125"/>
    <lineage>
        <taxon>Bacteria</taxon>
        <taxon>Pseudomonadati</taxon>
        <taxon>Pseudomonadota</taxon>
        <taxon>Gammaproteobacteria</taxon>
        <taxon>Oceanospirillales</taxon>
        <taxon>Endozoicomonadaceae</taxon>
        <taxon>Parendozoicomonas</taxon>
    </lineage>
</organism>
<protein>
    <submittedName>
        <fullName evidence="2">Uncharacterized protein</fullName>
    </submittedName>
</protein>
<evidence type="ECO:0000256" key="1">
    <source>
        <dbReference type="SAM" id="MobiDB-lite"/>
    </source>
</evidence>
<feature type="compositionally biased region" description="Basic and acidic residues" evidence="1">
    <location>
        <begin position="561"/>
        <end position="576"/>
    </location>
</feature>
<dbReference type="Proteomes" id="UP000196573">
    <property type="component" value="Unassembled WGS sequence"/>
</dbReference>
<evidence type="ECO:0000313" key="2">
    <source>
        <dbReference type="EMBL" id="SMA34909.1"/>
    </source>
</evidence>